<proteinExistence type="predicted"/>
<dbReference type="EMBL" id="GBXM01000253">
    <property type="protein sequence ID" value="JAI08325.1"/>
    <property type="molecule type" value="Transcribed_RNA"/>
</dbReference>
<accession>A0A0E9Y0C2</accession>
<dbReference type="AlphaFoldDB" id="A0A0E9Y0C2"/>
<evidence type="ECO:0000313" key="1">
    <source>
        <dbReference type="EMBL" id="JAI08325.1"/>
    </source>
</evidence>
<name>A0A0E9Y0C2_ANGAN</name>
<reference evidence="1" key="2">
    <citation type="journal article" date="2015" name="Fish Shellfish Immunol.">
        <title>Early steps in the European eel (Anguilla anguilla)-Vibrio vulnificus interaction in the gills: Role of the RtxA13 toxin.</title>
        <authorList>
            <person name="Callol A."/>
            <person name="Pajuelo D."/>
            <person name="Ebbesson L."/>
            <person name="Teles M."/>
            <person name="MacKenzie S."/>
            <person name="Amaro C."/>
        </authorList>
    </citation>
    <scope>NUCLEOTIDE SEQUENCE</scope>
</reference>
<protein>
    <submittedName>
        <fullName evidence="1">Uncharacterized protein</fullName>
    </submittedName>
</protein>
<reference evidence="1" key="1">
    <citation type="submission" date="2014-11" db="EMBL/GenBank/DDBJ databases">
        <authorList>
            <person name="Amaro Gonzalez C."/>
        </authorList>
    </citation>
    <scope>NUCLEOTIDE SEQUENCE</scope>
</reference>
<sequence length="21" mass="2566">MENYRIKTNICLRESWGNIPQ</sequence>
<organism evidence="1">
    <name type="scientific">Anguilla anguilla</name>
    <name type="common">European freshwater eel</name>
    <name type="synonym">Muraena anguilla</name>
    <dbReference type="NCBI Taxonomy" id="7936"/>
    <lineage>
        <taxon>Eukaryota</taxon>
        <taxon>Metazoa</taxon>
        <taxon>Chordata</taxon>
        <taxon>Craniata</taxon>
        <taxon>Vertebrata</taxon>
        <taxon>Euteleostomi</taxon>
        <taxon>Actinopterygii</taxon>
        <taxon>Neopterygii</taxon>
        <taxon>Teleostei</taxon>
        <taxon>Anguilliformes</taxon>
        <taxon>Anguillidae</taxon>
        <taxon>Anguilla</taxon>
    </lineage>
</organism>